<dbReference type="InterPro" id="IPR044643">
    <property type="entry name" value="TrpF_fam"/>
</dbReference>
<keyword evidence="8 9" id="KW-0413">Isomerase</keyword>
<comment type="similarity">
    <text evidence="9">Belongs to the TrpF family.</text>
</comment>
<dbReference type="InterPro" id="IPR013785">
    <property type="entry name" value="Aldolase_TIM"/>
</dbReference>
<dbReference type="InterPro" id="IPR001240">
    <property type="entry name" value="PRAI_dom"/>
</dbReference>
<dbReference type="HAMAP" id="MF_00135">
    <property type="entry name" value="PRAI"/>
    <property type="match status" value="1"/>
</dbReference>
<evidence type="ECO:0000256" key="1">
    <source>
        <dbReference type="ARBA" id="ARBA00001164"/>
    </source>
</evidence>
<evidence type="ECO:0000256" key="8">
    <source>
        <dbReference type="ARBA" id="ARBA00023235"/>
    </source>
</evidence>
<dbReference type="EC" id="5.3.1.24" evidence="3 9"/>
<gene>
    <name evidence="9" type="primary">trpF</name>
    <name evidence="11" type="ORF">ACFPTR_05295</name>
</gene>
<comment type="caution">
    <text evidence="11">The sequence shown here is derived from an EMBL/GenBank/DDBJ whole genome shotgun (WGS) entry which is preliminary data.</text>
</comment>
<organism evidence="11 12">
    <name type="scientific">Aliibacillus thermotolerans</name>
    <dbReference type="NCBI Taxonomy" id="1834418"/>
    <lineage>
        <taxon>Bacteria</taxon>
        <taxon>Bacillati</taxon>
        <taxon>Bacillota</taxon>
        <taxon>Bacilli</taxon>
        <taxon>Bacillales</taxon>
        <taxon>Bacillaceae</taxon>
        <taxon>Aliibacillus</taxon>
    </lineage>
</organism>
<dbReference type="Proteomes" id="UP001596143">
    <property type="component" value="Unassembled WGS sequence"/>
</dbReference>
<evidence type="ECO:0000259" key="10">
    <source>
        <dbReference type="Pfam" id="PF00697"/>
    </source>
</evidence>
<keyword evidence="12" id="KW-1185">Reference proteome</keyword>
<dbReference type="PANTHER" id="PTHR42894">
    <property type="entry name" value="N-(5'-PHOSPHORIBOSYL)ANTHRANILATE ISOMERASE"/>
    <property type="match status" value="1"/>
</dbReference>
<dbReference type="EMBL" id="JBHSPF010000018">
    <property type="protein sequence ID" value="MFC5628311.1"/>
    <property type="molecule type" value="Genomic_DNA"/>
</dbReference>
<dbReference type="InterPro" id="IPR011060">
    <property type="entry name" value="RibuloseP-bd_barrel"/>
</dbReference>
<comment type="pathway">
    <text evidence="2 9">Amino-acid biosynthesis; L-tryptophan biosynthesis; L-tryptophan from chorismate: step 3/5.</text>
</comment>
<dbReference type="CDD" id="cd00405">
    <property type="entry name" value="PRAI"/>
    <property type="match status" value="1"/>
</dbReference>
<protein>
    <recommendedName>
        <fullName evidence="4 9">N-(5'-phosphoribosyl)anthranilate isomerase</fullName>
        <shortName evidence="9">PRAI</shortName>
        <ecNumber evidence="3 9">5.3.1.24</ecNumber>
    </recommendedName>
</protein>
<keyword evidence="7 9" id="KW-0057">Aromatic amino acid biosynthesis</keyword>
<dbReference type="Gene3D" id="3.20.20.70">
    <property type="entry name" value="Aldolase class I"/>
    <property type="match status" value="1"/>
</dbReference>
<keyword evidence="5 9" id="KW-0028">Amino-acid biosynthesis</keyword>
<keyword evidence="6 9" id="KW-0822">Tryptophan biosynthesis</keyword>
<evidence type="ECO:0000313" key="12">
    <source>
        <dbReference type="Proteomes" id="UP001596143"/>
    </source>
</evidence>
<name>A0ABW0U4I1_9BACI</name>
<evidence type="ECO:0000256" key="2">
    <source>
        <dbReference type="ARBA" id="ARBA00004664"/>
    </source>
</evidence>
<accession>A0ABW0U4I1</accession>
<feature type="domain" description="N-(5'phosphoribosyl) anthranilate isomerase (PRAI)" evidence="10">
    <location>
        <begin position="7"/>
        <end position="207"/>
    </location>
</feature>
<evidence type="ECO:0000256" key="7">
    <source>
        <dbReference type="ARBA" id="ARBA00023141"/>
    </source>
</evidence>
<dbReference type="RefSeq" id="WP_270897573.1">
    <property type="nucleotide sequence ID" value="NZ_JBHSPF010000018.1"/>
</dbReference>
<evidence type="ECO:0000313" key="11">
    <source>
        <dbReference type="EMBL" id="MFC5628311.1"/>
    </source>
</evidence>
<dbReference type="Pfam" id="PF00697">
    <property type="entry name" value="PRAI"/>
    <property type="match status" value="1"/>
</dbReference>
<evidence type="ECO:0000256" key="6">
    <source>
        <dbReference type="ARBA" id="ARBA00022822"/>
    </source>
</evidence>
<dbReference type="PANTHER" id="PTHR42894:SF1">
    <property type="entry name" value="N-(5'-PHOSPHORIBOSYL)ANTHRANILATE ISOMERASE"/>
    <property type="match status" value="1"/>
</dbReference>
<dbReference type="SUPFAM" id="SSF51366">
    <property type="entry name" value="Ribulose-phoshate binding barrel"/>
    <property type="match status" value="1"/>
</dbReference>
<proteinExistence type="inferred from homology"/>
<evidence type="ECO:0000256" key="4">
    <source>
        <dbReference type="ARBA" id="ARBA00022272"/>
    </source>
</evidence>
<dbReference type="NCBIfam" id="NF002301">
    <property type="entry name" value="PRK01222.2-1"/>
    <property type="match status" value="1"/>
</dbReference>
<evidence type="ECO:0000256" key="5">
    <source>
        <dbReference type="ARBA" id="ARBA00022605"/>
    </source>
</evidence>
<comment type="catalytic activity">
    <reaction evidence="1 9">
        <text>N-(5-phospho-beta-D-ribosyl)anthranilate = 1-(2-carboxyphenylamino)-1-deoxy-D-ribulose 5-phosphate</text>
        <dbReference type="Rhea" id="RHEA:21540"/>
        <dbReference type="ChEBI" id="CHEBI:18277"/>
        <dbReference type="ChEBI" id="CHEBI:58613"/>
        <dbReference type="EC" id="5.3.1.24"/>
    </reaction>
</comment>
<reference evidence="12" key="1">
    <citation type="journal article" date="2019" name="Int. J. Syst. Evol. Microbiol.">
        <title>The Global Catalogue of Microorganisms (GCM) 10K type strain sequencing project: providing services to taxonomists for standard genome sequencing and annotation.</title>
        <authorList>
            <consortium name="The Broad Institute Genomics Platform"/>
            <consortium name="The Broad Institute Genome Sequencing Center for Infectious Disease"/>
            <person name="Wu L."/>
            <person name="Ma J."/>
        </authorList>
    </citation>
    <scope>NUCLEOTIDE SEQUENCE [LARGE SCALE GENOMIC DNA]</scope>
    <source>
        <strain evidence="12">CGMCC 1.15790</strain>
    </source>
</reference>
<evidence type="ECO:0000256" key="9">
    <source>
        <dbReference type="HAMAP-Rule" id="MF_00135"/>
    </source>
</evidence>
<sequence length="214" mass="24179">MKRPYVKLCGLHSEADVQLVQSSQAEYVGFVMAESKRKVSPFEAASWLDRHPLPGKKVAALFVNASLSDILEAVKQCPIDIIQLHGTESVEMVQLVKEKTKKEVWKAIRHDDDAFSALKSYLPYVDGFVVDAKVKGEWGGTGQRFDWKHVPRYVQFGKKHQVPLFIAGGITPENVASLLRYDPWGIDLSSGIERNGKKNKKKLTALEKRLMYHE</sequence>
<evidence type="ECO:0000256" key="3">
    <source>
        <dbReference type="ARBA" id="ARBA00012572"/>
    </source>
</evidence>
<dbReference type="GO" id="GO:0004640">
    <property type="term" value="F:phosphoribosylanthranilate isomerase activity"/>
    <property type="evidence" value="ECO:0007669"/>
    <property type="project" value="UniProtKB-EC"/>
</dbReference>